<dbReference type="Proteomes" id="UP000187012">
    <property type="component" value="Unassembled WGS sequence"/>
</dbReference>
<name>A0A1N7SAQ9_9BURK</name>
<organism evidence="2 3">
    <name type="scientific">Paraburkholderia ribeironis</name>
    <dbReference type="NCBI Taxonomy" id="1247936"/>
    <lineage>
        <taxon>Bacteria</taxon>
        <taxon>Pseudomonadati</taxon>
        <taxon>Pseudomonadota</taxon>
        <taxon>Betaproteobacteria</taxon>
        <taxon>Burkholderiales</taxon>
        <taxon>Burkholderiaceae</taxon>
        <taxon>Paraburkholderia</taxon>
    </lineage>
</organism>
<accession>A0A1N7SAQ9</accession>
<dbReference type="AlphaFoldDB" id="A0A1N7SAQ9"/>
<dbReference type="EMBL" id="CYGX02000047">
    <property type="protein sequence ID" value="SIT44474.1"/>
    <property type="molecule type" value="Genomic_DNA"/>
</dbReference>
<gene>
    <name evidence="2" type="ORF">BN2475_470199</name>
</gene>
<reference evidence="2 3" key="1">
    <citation type="submission" date="2016-12" db="EMBL/GenBank/DDBJ databases">
        <authorList>
            <person name="Song W.-J."/>
            <person name="Kurnit D.M."/>
        </authorList>
    </citation>
    <scope>NUCLEOTIDE SEQUENCE [LARGE SCALE GENOMIC DNA]</scope>
    <source>
        <strain evidence="2 3">STM7296</strain>
    </source>
</reference>
<evidence type="ECO:0000313" key="3">
    <source>
        <dbReference type="Proteomes" id="UP000187012"/>
    </source>
</evidence>
<sequence>MSMPRPAQADIRCSTVDTRAPSFCNTEARRVSPIAIADAGMSTGVGKSTRENTMPVSGAAGRSVRLTLRPECRPMPTVLTIDLIVRCFNMVIFYSIKNPNRDFLFHSADYTPLPWGASFPGTYQSVSLHYPIGTIRYRQAPSGKRDGPMFRNGGVSGHRPA</sequence>
<evidence type="ECO:0000313" key="2">
    <source>
        <dbReference type="EMBL" id="SIT44474.1"/>
    </source>
</evidence>
<proteinExistence type="predicted"/>
<evidence type="ECO:0000256" key="1">
    <source>
        <dbReference type="SAM" id="MobiDB-lite"/>
    </source>
</evidence>
<feature type="region of interest" description="Disordered" evidence="1">
    <location>
        <begin position="141"/>
        <end position="161"/>
    </location>
</feature>
<protein>
    <submittedName>
        <fullName evidence="2">Uncharacterized protein</fullName>
    </submittedName>
</protein>
<keyword evidence="3" id="KW-1185">Reference proteome</keyword>